<keyword evidence="1" id="KW-0732">Signal</keyword>
<dbReference type="OrthoDB" id="5225416at2759"/>
<evidence type="ECO:0000313" key="3">
    <source>
        <dbReference type="Proteomes" id="UP000243723"/>
    </source>
</evidence>
<name>A0A2P7ZK77_9PEZI</name>
<sequence>MVAIHSMLMASLLSTAAIASPVAAPEEVTEWDSKVVKRDAAPAVLEARQSRAVRCLARVGLGNPAIPPFCGSISLSRGAATGFRVPNSLFPNCFITVEIAFPNCDAYRVVNVQNCGGERQIDIRNPARGCAGP</sequence>
<comment type="caution">
    <text evidence="2">The sequence shown here is derived from an EMBL/GenBank/DDBJ whole genome shotgun (WGS) entry which is preliminary data.</text>
</comment>
<keyword evidence="3" id="KW-1185">Reference proteome</keyword>
<evidence type="ECO:0000256" key="1">
    <source>
        <dbReference type="SAM" id="SignalP"/>
    </source>
</evidence>
<reference evidence="2 3" key="1">
    <citation type="submission" date="2017-05" db="EMBL/GenBank/DDBJ databases">
        <title>Draft genome sequence of Elsinoe australis.</title>
        <authorList>
            <person name="Cheng Q."/>
        </authorList>
    </citation>
    <scope>NUCLEOTIDE SEQUENCE [LARGE SCALE GENOMIC DNA]</scope>
    <source>
        <strain evidence="2 3">NL1</strain>
    </source>
</reference>
<feature type="chain" id="PRO_5015119876" evidence="1">
    <location>
        <begin position="20"/>
        <end position="133"/>
    </location>
</feature>
<accession>A0A2P7ZK77</accession>
<gene>
    <name evidence="2" type="ORF">B9Z65_126</name>
</gene>
<feature type="signal peptide" evidence="1">
    <location>
        <begin position="1"/>
        <end position="19"/>
    </location>
</feature>
<organism evidence="2 3">
    <name type="scientific">Elsinoe australis</name>
    <dbReference type="NCBI Taxonomy" id="40998"/>
    <lineage>
        <taxon>Eukaryota</taxon>
        <taxon>Fungi</taxon>
        <taxon>Dikarya</taxon>
        <taxon>Ascomycota</taxon>
        <taxon>Pezizomycotina</taxon>
        <taxon>Dothideomycetes</taxon>
        <taxon>Dothideomycetidae</taxon>
        <taxon>Myriangiales</taxon>
        <taxon>Elsinoaceae</taxon>
        <taxon>Elsinoe</taxon>
    </lineage>
</organism>
<evidence type="ECO:0000313" key="2">
    <source>
        <dbReference type="EMBL" id="PSK48612.1"/>
    </source>
</evidence>
<proteinExistence type="predicted"/>
<dbReference type="AlphaFoldDB" id="A0A2P7ZK77"/>
<dbReference type="Proteomes" id="UP000243723">
    <property type="component" value="Unassembled WGS sequence"/>
</dbReference>
<protein>
    <submittedName>
        <fullName evidence="2">Uncharacterized protein</fullName>
    </submittedName>
</protein>
<dbReference type="EMBL" id="NHZQ01000174">
    <property type="protein sequence ID" value="PSK48612.1"/>
    <property type="molecule type" value="Genomic_DNA"/>
</dbReference>